<feature type="compositionally biased region" description="Basic residues" evidence="1">
    <location>
        <begin position="463"/>
        <end position="472"/>
    </location>
</feature>
<feature type="region of interest" description="Disordered" evidence="1">
    <location>
        <begin position="1"/>
        <end position="479"/>
    </location>
</feature>
<sequence length="479" mass="53855">MSGKESTGHDLASMIKTNPLIAHPNDEHSNKKHEKESGDFDNDAIQKKMSSLIHNLQSGSPDQSDKAPTKADAERIRSPVAEKQADRPSRSTSPQVSKQHEVSKPRKASPSSSSDDEKKKKKGSQRDSSDEHHRKSSKSPKPEMKHDSSQTKHDTTATANTHKDARHSSTDSEDLPRSTSKKTQGKHSPRDGEKRSSSRESKKERLNNSKASQKEKPKPKTKPKPTHSTDDDTTDDEHHTSKSKKKTTNDEHHKTTDEDTHPKKTHSIQDLVNKSIKPSADPHSDTEQAKPKRRRPKRISRTTQTYEHIFRRMERDQHEELVPTNDTDKNCQTRKSHLSPQKQSSKKAYSIYISSDDYKIEPVNSKKSSSDQRKPSNTRKSAPESGKLLILRPTQSGHHSKAISTQRITSEQAIDLIRNDKKQDSSSADQRAKSKTRKQPEHAQKLPRVNSPASSAEHDHPHKANPKGKTKKNAADDSL</sequence>
<reference evidence="2" key="1">
    <citation type="submission" date="2021-02" db="EMBL/GenBank/DDBJ databases">
        <authorList>
            <person name="Nowell W R."/>
        </authorList>
    </citation>
    <scope>NUCLEOTIDE SEQUENCE</scope>
</reference>
<protein>
    <submittedName>
        <fullName evidence="2">Uncharacterized protein</fullName>
    </submittedName>
</protein>
<organism evidence="2 3">
    <name type="scientific">Adineta ricciae</name>
    <name type="common">Rotifer</name>
    <dbReference type="NCBI Taxonomy" id="249248"/>
    <lineage>
        <taxon>Eukaryota</taxon>
        <taxon>Metazoa</taxon>
        <taxon>Spiralia</taxon>
        <taxon>Gnathifera</taxon>
        <taxon>Rotifera</taxon>
        <taxon>Eurotatoria</taxon>
        <taxon>Bdelloidea</taxon>
        <taxon>Adinetida</taxon>
        <taxon>Adinetidae</taxon>
        <taxon>Adineta</taxon>
    </lineage>
</organism>
<feature type="compositionally biased region" description="Basic and acidic residues" evidence="1">
    <location>
        <begin position="24"/>
        <end position="38"/>
    </location>
</feature>
<feature type="compositionally biased region" description="Basic and acidic residues" evidence="1">
    <location>
        <begin position="63"/>
        <end position="77"/>
    </location>
</feature>
<feature type="compositionally biased region" description="Basic and acidic residues" evidence="1">
    <location>
        <begin position="280"/>
        <end position="290"/>
    </location>
</feature>
<feature type="compositionally biased region" description="Basic and acidic residues" evidence="1">
    <location>
        <begin position="140"/>
        <end position="176"/>
    </location>
</feature>
<evidence type="ECO:0000256" key="1">
    <source>
        <dbReference type="SAM" id="MobiDB-lite"/>
    </source>
</evidence>
<evidence type="ECO:0000313" key="2">
    <source>
        <dbReference type="EMBL" id="CAF1155297.1"/>
    </source>
</evidence>
<feature type="compositionally biased region" description="Basic and acidic residues" evidence="1">
    <location>
        <begin position="188"/>
        <end position="218"/>
    </location>
</feature>
<proteinExistence type="predicted"/>
<keyword evidence="3" id="KW-1185">Reference proteome</keyword>
<dbReference type="Proteomes" id="UP000663828">
    <property type="component" value="Unassembled WGS sequence"/>
</dbReference>
<name>A0A814T084_ADIRI</name>
<dbReference type="EMBL" id="CAJNOR010001509">
    <property type="protein sequence ID" value="CAF1155297.1"/>
    <property type="molecule type" value="Genomic_DNA"/>
</dbReference>
<gene>
    <name evidence="2" type="ORF">XAT740_LOCUS21175</name>
</gene>
<feature type="compositionally biased region" description="Basic and acidic residues" evidence="1">
    <location>
        <begin position="124"/>
        <end position="133"/>
    </location>
</feature>
<comment type="caution">
    <text evidence="2">The sequence shown here is derived from an EMBL/GenBank/DDBJ whole genome shotgun (WGS) entry which is preliminary data.</text>
</comment>
<feature type="compositionally biased region" description="Polar residues" evidence="1">
    <location>
        <begin position="393"/>
        <end position="412"/>
    </location>
</feature>
<evidence type="ECO:0000313" key="3">
    <source>
        <dbReference type="Proteomes" id="UP000663828"/>
    </source>
</evidence>
<accession>A0A814T084</accession>
<feature type="compositionally biased region" description="Basic and acidic residues" evidence="1">
    <location>
        <begin position="308"/>
        <end position="331"/>
    </location>
</feature>
<feature type="compositionally biased region" description="Low complexity" evidence="1">
    <location>
        <begin position="341"/>
        <end position="355"/>
    </location>
</feature>
<feature type="compositionally biased region" description="Basic residues" evidence="1">
    <location>
        <begin position="291"/>
        <end position="300"/>
    </location>
</feature>
<feature type="compositionally biased region" description="Basic and acidic residues" evidence="1">
    <location>
        <begin position="247"/>
        <end position="262"/>
    </location>
</feature>
<dbReference type="AlphaFoldDB" id="A0A814T084"/>
<feature type="compositionally biased region" description="Polar residues" evidence="1">
    <location>
        <begin position="48"/>
        <end position="62"/>
    </location>
</feature>